<dbReference type="EMBL" id="JABBGC010000002">
    <property type="protein sequence ID" value="NML39614.1"/>
    <property type="molecule type" value="Genomic_DNA"/>
</dbReference>
<sequence>MHLQRLKKIVGNYLSGQSSTEEKVIIEQWFKDARAAADEEVDLGQYDERKALVFGNIKTVIETNSIRKTGGSPRSKLRYLRWVAAACILSVVFLAYRFRNELSDMIAPPMMYTIVTDQYQIKEVILPDSSVVVLNVNSRLRYPREFNSSRNVTLSGEAFFDIRKNPDTRFTVNASHLRVDVLGTSFVISDAGTTETARVGVKTGRVQVNIPDEEQARPSILLPRQQFSYTVGKEAGKIEDNAAINTDWTAQLLVFRNTPLAEVFSAIAESLHVKIVSNNHEINKRTFTGSFLKEDDITEVLKILSLSYGLEIKQTGDLIEVN</sequence>
<gene>
    <name evidence="4" type="ORF">HHL17_20610</name>
</gene>
<feature type="transmembrane region" description="Helical" evidence="1">
    <location>
        <begin position="79"/>
        <end position="98"/>
    </location>
</feature>
<dbReference type="Gene3D" id="2.60.120.1440">
    <property type="match status" value="1"/>
</dbReference>
<feature type="domain" description="FecR protein" evidence="2">
    <location>
        <begin position="113"/>
        <end position="207"/>
    </location>
</feature>
<evidence type="ECO:0000313" key="5">
    <source>
        <dbReference type="Proteomes" id="UP000583266"/>
    </source>
</evidence>
<dbReference type="InterPro" id="IPR006860">
    <property type="entry name" value="FecR"/>
</dbReference>
<dbReference type="Gene3D" id="3.55.50.30">
    <property type="match status" value="1"/>
</dbReference>
<dbReference type="Proteomes" id="UP000583266">
    <property type="component" value="Unassembled WGS sequence"/>
</dbReference>
<dbReference type="InterPro" id="IPR032508">
    <property type="entry name" value="FecR_C"/>
</dbReference>
<evidence type="ECO:0000313" key="4">
    <source>
        <dbReference type="EMBL" id="NML39614.1"/>
    </source>
</evidence>
<name>A0A848GMI4_9BACT</name>
<dbReference type="GO" id="GO:0016989">
    <property type="term" value="F:sigma factor antagonist activity"/>
    <property type="evidence" value="ECO:0007669"/>
    <property type="project" value="TreeGrafter"/>
</dbReference>
<dbReference type="PIRSF" id="PIRSF018266">
    <property type="entry name" value="FecR"/>
    <property type="match status" value="1"/>
</dbReference>
<evidence type="ECO:0000256" key="1">
    <source>
        <dbReference type="SAM" id="Phobius"/>
    </source>
</evidence>
<keyword evidence="5" id="KW-1185">Reference proteome</keyword>
<keyword evidence="1" id="KW-0472">Membrane</keyword>
<dbReference type="Pfam" id="PF04773">
    <property type="entry name" value="FecR"/>
    <property type="match status" value="1"/>
</dbReference>
<comment type="caution">
    <text evidence="4">The sequence shown here is derived from an EMBL/GenBank/DDBJ whole genome shotgun (WGS) entry which is preliminary data.</text>
</comment>
<protein>
    <submittedName>
        <fullName evidence="4">DUF4974 domain-containing protein</fullName>
    </submittedName>
</protein>
<dbReference type="PANTHER" id="PTHR30273:SF2">
    <property type="entry name" value="PROTEIN FECR"/>
    <property type="match status" value="1"/>
</dbReference>
<accession>A0A848GMI4</accession>
<reference evidence="4 5" key="1">
    <citation type="submission" date="2020-04" db="EMBL/GenBank/DDBJ databases">
        <title>Chitinophaga sp. G-6-1-13 sp. nov., isolated from soil.</title>
        <authorList>
            <person name="Dahal R.H."/>
            <person name="Chaudhary D.K."/>
        </authorList>
    </citation>
    <scope>NUCLEOTIDE SEQUENCE [LARGE SCALE GENOMIC DNA]</scope>
    <source>
        <strain evidence="4 5">G-6-1-13</strain>
    </source>
</reference>
<feature type="domain" description="Protein FecR C-terminal" evidence="3">
    <location>
        <begin position="253"/>
        <end position="319"/>
    </location>
</feature>
<dbReference type="Pfam" id="PF16344">
    <property type="entry name" value="FecR_C"/>
    <property type="match status" value="1"/>
</dbReference>
<keyword evidence="1" id="KW-1133">Transmembrane helix</keyword>
<organism evidence="4 5">
    <name type="scientific">Chitinophaga fulva</name>
    <dbReference type="NCBI Taxonomy" id="2728842"/>
    <lineage>
        <taxon>Bacteria</taxon>
        <taxon>Pseudomonadati</taxon>
        <taxon>Bacteroidota</taxon>
        <taxon>Chitinophagia</taxon>
        <taxon>Chitinophagales</taxon>
        <taxon>Chitinophagaceae</taxon>
        <taxon>Chitinophaga</taxon>
    </lineage>
</organism>
<keyword evidence="1" id="KW-0812">Transmembrane</keyword>
<proteinExistence type="predicted"/>
<dbReference type="AlphaFoldDB" id="A0A848GMI4"/>
<evidence type="ECO:0000259" key="3">
    <source>
        <dbReference type="Pfam" id="PF16344"/>
    </source>
</evidence>
<dbReference type="RefSeq" id="WP_169226677.1">
    <property type="nucleotide sequence ID" value="NZ_JABBGC010000002.1"/>
</dbReference>
<dbReference type="InterPro" id="IPR012373">
    <property type="entry name" value="Ferrdict_sens_TM"/>
</dbReference>
<dbReference type="PANTHER" id="PTHR30273">
    <property type="entry name" value="PERIPLASMIC SIGNAL SENSOR AND SIGMA FACTOR ACTIVATOR FECR-RELATED"/>
    <property type="match status" value="1"/>
</dbReference>
<evidence type="ECO:0000259" key="2">
    <source>
        <dbReference type="Pfam" id="PF04773"/>
    </source>
</evidence>